<comment type="caution">
    <text evidence="2">The sequence shown here is derived from an EMBL/GenBank/DDBJ whole genome shotgun (WGS) entry which is preliminary data.</text>
</comment>
<sequence>MTVDALPDSTAAERGPRVADEWDCVQTTLRFTAALDEGDTETMKSLFVADGRWRRPSGAVEGHDGIDGFVASIPAGTLMRHIVTNARAEVTGDCARVRSYFTVYLSAPDTRSDAAIPTAIGRYDDRLVRGVDGWLIAERDVVFDFAG</sequence>
<dbReference type="InterPro" id="IPR032710">
    <property type="entry name" value="NTF2-like_dom_sf"/>
</dbReference>
<dbReference type="Gene3D" id="3.10.450.50">
    <property type="match status" value="1"/>
</dbReference>
<protein>
    <submittedName>
        <fullName evidence="2">Nuclear transport factor 2 family protein</fullName>
    </submittedName>
</protein>
<dbReference type="RefSeq" id="WP_010837845.1">
    <property type="nucleotide sequence ID" value="NZ_QRCM01000001.1"/>
</dbReference>
<gene>
    <name evidence="2" type="ORF">DW322_05485</name>
</gene>
<evidence type="ECO:0000259" key="1">
    <source>
        <dbReference type="Pfam" id="PF13577"/>
    </source>
</evidence>
<proteinExistence type="predicted"/>
<evidence type="ECO:0000313" key="3">
    <source>
        <dbReference type="Proteomes" id="UP000471120"/>
    </source>
</evidence>
<dbReference type="InterPro" id="IPR037401">
    <property type="entry name" value="SnoaL-like"/>
</dbReference>
<accession>A0A6P2CAY5</accession>
<dbReference type="AlphaFoldDB" id="A0A6P2CAY5"/>
<reference evidence="2 3" key="1">
    <citation type="submission" date="2018-07" db="EMBL/GenBank/DDBJ databases">
        <title>Genome sequence of Rhodococcus rhodnii ATCC 35071 from Rhodnius prolixus.</title>
        <authorList>
            <person name="Patel V."/>
            <person name="Vogel K.J."/>
        </authorList>
    </citation>
    <scope>NUCLEOTIDE SEQUENCE [LARGE SCALE GENOMIC DNA]</scope>
    <source>
        <strain evidence="2 3">ATCC 35071</strain>
    </source>
</reference>
<dbReference type="SUPFAM" id="SSF54427">
    <property type="entry name" value="NTF2-like"/>
    <property type="match status" value="1"/>
</dbReference>
<evidence type="ECO:0000313" key="2">
    <source>
        <dbReference type="EMBL" id="TXG89763.1"/>
    </source>
</evidence>
<feature type="domain" description="SnoaL-like" evidence="1">
    <location>
        <begin position="17"/>
        <end position="140"/>
    </location>
</feature>
<organism evidence="2 3">
    <name type="scientific">Rhodococcus rhodnii</name>
    <dbReference type="NCBI Taxonomy" id="38312"/>
    <lineage>
        <taxon>Bacteria</taxon>
        <taxon>Bacillati</taxon>
        <taxon>Actinomycetota</taxon>
        <taxon>Actinomycetes</taxon>
        <taxon>Mycobacteriales</taxon>
        <taxon>Nocardiaceae</taxon>
        <taxon>Rhodococcus</taxon>
    </lineage>
</organism>
<name>A0A6P2CAY5_9NOCA</name>
<dbReference type="Pfam" id="PF13577">
    <property type="entry name" value="SnoaL_4"/>
    <property type="match status" value="1"/>
</dbReference>
<dbReference type="EMBL" id="QRCM01000001">
    <property type="protein sequence ID" value="TXG89763.1"/>
    <property type="molecule type" value="Genomic_DNA"/>
</dbReference>
<dbReference type="Proteomes" id="UP000471120">
    <property type="component" value="Unassembled WGS sequence"/>
</dbReference>